<reference evidence="2" key="1">
    <citation type="journal article" date="2017" name="Nature">
        <title>The sunflower genome provides insights into oil metabolism, flowering and Asterid evolution.</title>
        <authorList>
            <person name="Badouin H."/>
            <person name="Gouzy J."/>
            <person name="Grassa C.J."/>
            <person name="Murat F."/>
            <person name="Staton S.E."/>
            <person name="Cottret L."/>
            <person name="Lelandais-Briere C."/>
            <person name="Owens G.L."/>
            <person name="Carrere S."/>
            <person name="Mayjonade B."/>
            <person name="Legrand L."/>
            <person name="Gill N."/>
            <person name="Kane N.C."/>
            <person name="Bowers J.E."/>
            <person name="Hubner S."/>
            <person name="Bellec A."/>
            <person name="Berard A."/>
            <person name="Berges H."/>
            <person name="Blanchet N."/>
            <person name="Boniface M.C."/>
            <person name="Brunel D."/>
            <person name="Catrice O."/>
            <person name="Chaidir N."/>
            <person name="Claudel C."/>
            <person name="Donnadieu C."/>
            <person name="Faraut T."/>
            <person name="Fievet G."/>
            <person name="Helmstetter N."/>
            <person name="King M."/>
            <person name="Knapp S.J."/>
            <person name="Lai Z."/>
            <person name="Le Paslier M.C."/>
            <person name="Lippi Y."/>
            <person name="Lorenzon L."/>
            <person name="Mandel J.R."/>
            <person name="Marage G."/>
            <person name="Marchand G."/>
            <person name="Marquand E."/>
            <person name="Bret-Mestries E."/>
            <person name="Morien E."/>
            <person name="Nambeesan S."/>
            <person name="Nguyen T."/>
            <person name="Pegot-Espagnet P."/>
            <person name="Pouilly N."/>
            <person name="Raftis F."/>
            <person name="Sallet E."/>
            <person name="Schiex T."/>
            <person name="Thomas J."/>
            <person name="Vandecasteele C."/>
            <person name="Vares D."/>
            <person name="Vear F."/>
            <person name="Vautrin S."/>
            <person name="Crespi M."/>
            <person name="Mangin B."/>
            <person name="Burke J.M."/>
            <person name="Salse J."/>
            <person name="Munos S."/>
            <person name="Vincourt P."/>
            <person name="Rieseberg L.H."/>
            <person name="Langlade N.B."/>
        </authorList>
    </citation>
    <scope>NUCLEOTIDE SEQUENCE</scope>
    <source>
        <tissue evidence="2">Leaves</tissue>
    </source>
</reference>
<feature type="region of interest" description="Disordered" evidence="1">
    <location>
        <begin position="1"/>
        <end position="52"/>
    </location>
</feature>
<protein>
    <submittedName>
        <fullName evidence="2">Uncharacterized protein</fullName>
    </submittedName>
</protein>
<reference evidence="2" key="2">
    <citation type="submission" date="2020-06" db="EMBL/GenBank/DDBJ databases">
        <title>Helianthus annuus Genome sequencing and assembly Release 2.</title>
        <authorList>
            <person name="Gouzy J."/>
            <person name="Langlade N."/>
            <person name="Munos S."/>
        </authorList>
    </citation>
    <scope>NUCLEOTIDE SEQUENCE</scope>
    <source>
        <tissue evidence="2">Leaves</tissue>
    </source>
</reference>
<dbReference type="EMBL" id="MNCJ02000322">
    <property type="protein sequence ID" value="KAF5798615.1"/>
    <property type="molecule type" value="Genomic_DNA"/>
</dbReference>
<evidence type="ECO:0000313" key="2">
    <source>
        <dbReference type="EMBL" id="KAF5798615.1"/>
    </source>
</evidence>
<dbReference type="AlphaFoldDB" id="A0A9K3IL30"/>
<dbReference type="Gramene" id="mRNA:HanXRQr2_Chr07g0294961">
    <property type="protein sequence ID" value="CDS:HanXRQr2_Chr07g0294961.1"/>
    <property type="gene ID" value="HanXRQr2_Chr07g0294961"/>
</dbReference>
<comment type="caution">
    <text evidence="2">The sequence shown here is derived from an EMBL/GenBank/DDBJ whole genome shotgun (WGS) entry which is preliminary data.</text>
</comment>
<name>A0A9K3IL30_HELAN</name>
<evidence type="ECO:0000313" key="3">
    <source>
        <dbReference type="Proteomes" id="UP000215914"/>
    </source>
</evidence>
<keyword evidence="3" id="KW-1185">Reference proteome</keyword>
<organism evidence="2 3">
    <name type="scientific">Helianthus annuus</name>
    <name type="common">Common sunflower</name>
    <dbReference type="NCBI Taxonomy" id="4232"/>
    <lineage>
        <taxon>Eukaryota</taxon>
        <taxon>Viridiplantae</taxon>
        <taxon>Streptophyta</taxon>
        <taxon>Embryophyta</taxon>
        <taxon>Tracheophyta</taxon>
        <taxon>Spermatophyta</taxon>
        <taxon>Magnoliopsida</taxon>
        <taxon>eudicotyledons</taxon>
        <taxon>Gunneridae</taxon>
        <taxon>Pentapetalae</taxon>
        <taxon>asterids</taxon>
        <taxon>campanulids</taxon>
        <taxon>Asterales</taxon>
        <taxon>Asteraceae</taxon>
        <taxon>Asteroideae</taxon>
        <taxon>Heliantheae alliance</taxon>
        <taxon>Heliantheae</taxon>
        <taxon>Helianthus</taxon>
    </lineage>
</organism>
<accession>A0A9K3IL30</accession>
<sequence length="280" mass="32206">MGKSNGKGVASSSSQPEGEAQQKQRRLVRAGHPDLEEDAPPRGPKPDWTSASLHDQPVEWHTDLFHEQMNKIQQLKEAFICEKEVREVDFGPFGITNKFKALGWEAALKSYVGEVKNLYDREIQEWMATLTCPPFKAPSKMKLIGTVNSVTVEMSYDSLRRIAKFDSKSANQYIFPRLEDLYFNPQNHPQWQHMLNYLFIPGTTHGKLLRRNLRIEVKLMLVVCTQNVIPRWGDKVEVRFAEILVLYMLLHGSPLVPFRFLVLNNIWIGPNSGERKIVPH</sequence>
<evidence type="ECO:0000256" key="1">
    <source>
        <dbReference type="SAM" id="MobiDB-lite"/>
    </source>
</evidence>
<gene>
    <name evidence="2" type="ORF">HanXRQr2_Chr07g0294961</name>
</gene>
<dbReference type="Proteomes" id="UP000215914">
    <property type="component" value="Unassembled WGS sequence"/>
</dbReference>
<proteinExistence type="predicted"/>